<keyword evidence="2 5" id="KW-0812">Transmembrane</keyword>
<gene>
    <name evidence="6" type="ORF">SPIL2461_LOCUS17535</name>
</gene>
<dbReference type="EMBL" id="CAJNIZ010043227">
    <property type="protein sequence ID" value="CAE7654312.1"/>
    <property type="molecule type" value="Genomic_DNA"/>
</dbReference>
<feature type="transmembrane region" description="Helical" evidence="5">
    <location>
        <begin position="32"/>
        <end position="51"/>
    </location>
</feature>
<evidence type="ECO:0000256" key="2">
    <source>
        <dbReference type="ARBA" id="ARBA00022692"/>
    </source>
</evidence>
<evidence type="ECO:0000313" key="6">
    <source>
        <dbReference type="EMBL" id="CAE7654312.1"/>
    </source>
</evidence>
<dbReference type="AlphaFoldDB" id="A0A812VUA7"/>
<proteinExistence type="predicted"/>
<comment type="subcellular location">
    <subcellularLocation>
        <location evidence="1">Membrane</location>
        <topology evidence="1">Multi-pass membrane protein</topology>
    </subcellularLocation>
</comment>
<evidence type="ECO:0000256" key="1">
    <source>
        <dbReference type="ARBA" id="ARBA00004141"/>
    </source>
</evidence>
<dbReference type="SUPFAM" id="SSF103481">
    <property type="entry name" value="Multidrug resistance efflux transporter EmrE"/>
    <property type="match status" value="1"/>
</dbReference>
<feature type="transmembrane region" description="Helical" evidence="5">
    <location>
        <begin position="234"/>
        <end position="258"/>
    </location>
</feature>
<dbReference type="Proteomes" id="UP000649617">
    <property type="component" value="Unassembled WGS sequence"/>
</dbReference>
<dbReference type="InterPro" id="IPR037185">
    <property type="entry name" value="EmrE-like"/>
</dbReference>
<accession>A0A812VUA7</accession>
<feature type="transmembrane region" description="Helical" evidence="5">
    <location>
        <begin position="155"/>
        <end position="176"/>
    </location>
</feature>
<dbReference type="PANTHER" id="PTHR11132">
    <property type="entry name" value="SOLUTE CARRIER FAMILY 35"/>
    <property type="match status" value="1"/>
</dbReference>
<feature type="transmembrane region" description="Helical" evidence="5">
    <location>
        <begin position="188"/>
        <end position="214"/>
    </location>
</feature>
<feature type="transmembrane region" description="Helical" evidence="5">
    <location>
        <begin position="122"/>
        <end position="149"/>
    </location>
</feature>
<comment type="caution">
    <text evidence="6">The sequence shown here is derived from an EMBL/GenBank/DDBJ whole genome shotgun (WGS) entry which is preliminary data.</text>
</comment>
<evidence type="ECO:0000256" key="3">
    <source>
        <dbReference type="ARBA" id="ARBA00022989"/>
    </source>
</evidence>
<keyword evidence="4 5" id="KW-0472">Membrane</keyword>
<dbReference type="InterPro" id="IPR050186">
    <property type="entry name" value="TPT_transporter"/>
</dbReference>
<evidence type="ECO:0000313" key="7">
    <source>
        <dbReference type="Proteomes" id="UP000649617"/>
    </source>
</evidence>
<organism evidence="6 7">
    <name type="scientific">Symbiodinium pilosum</name>
    <name type="common">Dinoflagellate</name>
    <dbReference type="NCBI Taxonomy" id="2952"/>
    <lineage>
        <taxon>Eukaryota</taxon>
        <taxon>Sar</taxon>
        <taxon>Alveolata</taxon>
        <taxon>Dinophyceae</taxon>
        <taxon>Suessiales</taxon>
        <taxon>Symbiodiniaceae</taxon>
        <taxon>Symbiodinium</taxon>
    </lineage>
</organism>
<sequence>MAVADVQHSASAAVTGAIFLAIGFILRRRGPYVIATTCLFVASLVSTQILMSRLSVFYKHPGVVTTLHFFCVWLTCCAYWFLSGAKQALSALSVERTHEWFLRNILPLALSNPLTVVFNNTALVYAGAGVCAILGTLSPVSVALLSYGFGRNLTWMSWMGIWLAFSGALVIAAGEVKSLQTTAAPQRTLIGILFALASVGTRSLKIVVMDILLAPCEYSSEMSPLKEEKALSPMQLYSLQAPWCVLTAFIFAVCTDSFQQALTELSREAVTLICLTCVCAVSLNFLGVLALKELGASSQQIIGKLNTICVGAISVGYLNEQLSLTVVFGSAIVLSGAALVELGKASNPKEGKASNLEPGSSKV</sequence>
<feature type="transmembrane region" description="Helical" evidence="5">
    <location>
        <begin position="270"/>
        <end position="291"/>
    </location>
</feature>
<feature type="transmembrane region" description="Helical" evidence="5">
    <location>
        <begin position="322"/>
        <end position="342"/>
    </location>
</feature>
<evidence type="ECO:0008006" key="8">
    <source>
        <dbReference type="Google" id="ProtNLM"/>
    </source>
</evidence>
<dbReference type="OrthoDB" id="416560at2759"/>
<evidence type="ECO:0000256" key="4">
    <source>
        <dbReference type="ARBA" id="ARBA00023136"/>
    </source>
</evidence>
<feature type="transmembrane region" description="Helical" evidence="5">
    <location>
        <begin position="63"/>
        <end position="82"/>
    </location>
</feature>
<keyword evidence="3 5" id="KW-1133">Transmembrane helix</keyword>
<evidence type="ECO:0000256" key="5">
    <source>
        <dbReference type="SAM" id="Phobius"/>
    </source>
</evidence>
<keyword evidence="7" id="KW-1185">Reference proteome</keyword>
<dbReference type="GO" id="GO:0016020">
    <property type="term" value="C:membrane"/>
    <property type="evidence" value="ECO:0007669"/>
    <property type="project" value="UniProtKB-SubCell"/>
</dbReference>
<protein>
    <recommendedName>
        <fullName evidence="8">Sugar phosphate transporter domain-containing protein</fullName>
    </recommendedName>
</protein>
<reference evidence="6" key="1">
    <citation type="submission" date="2021-02" db="EMBL/GenBank/DDBJ databases">
        <authorList>
            <person name="Dougan E. K."/>
            <person name="Rhodes N."/>
            <person name="Thang M."/>
            <person name="Chan C."/>
        </authorList>
    </citation>
    <scope>NUCLEOTIDE SEQUENCE</scope>
</reference>
<feature type="transmembrane region" description="Helical" evidence="5">
    <location>
        <begin position="6"/>
        <end position="25"/>
    </location>
</feature>
<name>A0A812VUA7_SYMPI</name>